<keyword evidence="3" id="KW-1185">Reference proteome</keyword>
<evidence type="ECO:0000313" key="3">
    <source>
        <dbReference type="Proteomes" id="UP001162131"/>
    </source>
</evidence>
<accession>A0AAU9KH98</accession>
<dbReference type="AlphaFoldDB" id="A0AAU9KH98"/>
<dbReference type="Proteomes" id="UP001162131">
    <property type="component" value="Unassembled WGS sequence"/>
</dbReference>
<name>A0AAU9KH98_9CILI</name>
<dbReference type="EMBL" id="CAJZBQ010000056">
    <property type="protein sequence ID" value="CAG9333387.1"/>
    <property type="molecule type" value="Genomic_DNA"/>
</dbReference>
<evidence type="ECO:0000313" key="2">
    <source>
        <dbReference type="EMBL" id="CAG9333387.1"/>
    </source>
</evidence>
<keyword evidence="1" id="KW-0472">Membrane</keyword>
<comment type="caution">
    <text evidence="2">The sequence shown here is derived from an EMBL/GenBank/DDBJ whole genome shotgun (WGS) entry which is preliminary data.</text>
</comment>
<sequence length="298" mass="34324">MCKSNFYNWNKNVCFWINAILFSCYVLGICVWAGIFFIIYYPLIKRDYKEAPCTITGKTTFTLSATSSWTYHSYSLDVYINNTKYKAYGCISNSAETSISTTVISFYYPYNYIPCKSDGYVAPLENCLDDQIFLPFWTCKNASDAYLAIGSSFTCKWWLADKDGETDPAKSESITYPGYDNSWVEVLFKDDIFIPTDDYNTLWGIPFALLICAPLIIIIWINCGIFCCGYSEEFKLVFNYWYTKYIKCKIAKKPIKHCDEQVNIDKTISTIAFLMALTKGKHAPKFPKSLIKKTVNYL</sequence>
<reference evidence="2" key="1">
    <citation type="submission" date="2021-09" db="EMBL/GenBank/DDBJ databases">
        <authorList>
            <consortium name="AG Swart"/>
            <person name="Singh M."/>
            <person name="Singh A."/>
            <person name="Seah K."/>
            <person name="Emmerich C."/>
        </authorList>
    </citation>
    <scope>NUCLEOTIDE SEQUENCE</scope>
    <source>
        <strain evidence="2">ATCC30299</strain>
    </source>
</reference>
<organism evidence="2 3">
    <name type="scientific">Blepharisma stoltei</name>
    <dbReference type="NCBI Taxonomy" id="1481888"/>
    <lineage>
        <taxon>Eukaryota</taxon>
        <taxon>Sar</taxon>
        <taxon>Alveolata</taxon>
        <taxon>Ciliophora</taxon>
        <taxon>Postciliodesmatophora</taxon>
        <taxon>Heterotrichea</taxon>
        <taxon>Heterotrichida</taxon>
        <taxon>Blepharismidae</taxon>
        <taxon>Blepharisma</taxon>
    </lineage>
</organism>
<proteinExistence type="predicted"/>
<keyword evidence="1" id="KW-0812">Transmembrane</keyword>
<dbReference type="PROSITE" id="PS51257">
    <property type="entry name" value="PROKAR_LIPOPROTEIN"/>
    <property type="match status" value="1"/>
</dbReference>
<gene>
    <name evidence="2" type="ORF">BSTOLATCC_MIC58200</name>
</gene>
<evidence type="ECO:0000256" key="1">
    <source>
        <dbReference type="SAM" id="Phobius"/>
    </source>
</evidence>
<feature type="transmembrane region" description="Helical" evidence="1">
    <location>
        <begin position="202"/>
        <end position="221"/>
    </location>
</feature>
<protein>
    <submittedName>
        <fullName evidence="2">Uncharacterized protein</fullName>
    </submittedName>
</protein>
<feature type="transmembrane region" description="Helical" evidence="1">
    <location>
        <begin position="15"/>
        <end position="41"/>
    </location>
</feature>
<keyword evidence="1" id="KW-1133">Transmembrane helix</keyword>